<dbReference type="InterPro" id="IPR007612">
    <property type="entry name" value="LOR"/>
</dbReference>
<accession>A0AAV3UN61</accession>
<comment type="caution">
    <text evidence="1">The sequence shown here is derived from an EMBL/GenBank/DDBJ whole genome shotgun (WGS) entry which is preliminary data.</text>
</comment>
<dbReference type="InterPro" id="IPR025659">
    <property type="entry name" value="Tubby-like_C"/>
</dbReference>
<evidence type="ECO:0000313" key="1">
    <source>
        <dbReference type="EMBL" id="GAA5058505.1"/>
    </source>
</evidence>
<name>A0AAV3UN61_9EURY</name>
<proteinExistence type="predicted"/>
<dbReference type="SUPFAM" id="SSF54518">
    <property type="entry name" value="Tubby C-terminal domain-like"/>
    <property type="match status" value="1"/>
</dbReference>
<evidence type="ECO:0000313" key="2">
    <source>
        <dbReference type="Proteomes" id="UP001501729"/>
    </source>
</evidence>
<keyword evidence="2" id="KW-1185">Reference proteome</keyword>
<reference evidence="1 2" key="1">
    <citation type="journal article" date="2019" name="Int. J. Syst. Evol. Microbiol.">
        <title>The Global Catalogue of Microorganisms (GCM) 10K type strain sequencing project: providing services to taxonomists for standard genome sequencing and annotation.</title>
        <authorList>
            <consortium name="The Broad Institute Genomics Platform"/>
            <consortium name="The Broad Institute Genome Sequencing Center for Infectious Disease"/>
            <person name="Wu L."/>
            <person name="Ma J."/>
        </authorList>
    </citation>
    <scope>NUCLEOTIDE SEQUENCE [LARGE SCALE GENOMIC DNA]</scope>
    <source>
        <strain evidence="1 2">JCM 17504</strain>
    </source>
</reference>
<sequence>MPARDEIGDLPFGDEPYTVKRKFLREEFWVSDSDGNRVLDTGRNVSEGMATFPFRDEDGDVAFRVRSKRVFDSAGEYALLVEGADEPLFTLSKELSFRRHYWAVASPDGEELASVTSRRGLIGAVNTVSQMLSPLPQTFSMDAPNGEHIGEIAGRLHPRTVYDVRIERPGATSQAILSAAGVAIAVLESV</sequence>
<dbReference type="Proteomes" id="UP001501729">
    <property type="component" value="Unassembled WGS sequence"/>
</dbReference>
<dbReference type="EMBL" id="BAABKX010000015">
    <property type="protein sequence ID" value="GAA5058505.1"/>
    <property type="molecule type" value="Genomic_DNA"/>
</dbReference>
<dbReference type="AlphaFoldDB" id="A0AAV3UN61"/>
<gene>
    <name evidence="1" type="ORF">GCM10025751_41610</name>
</gene>
<dbReference type="Pfam" id="PF04525">
    <property type="entry name" value="LOR"/>
    <property type="match status" value="1"/>
</dbReference>
<protein>
    <submittedName>
        <fullName evidence="1">Uncharacterized protein</fullName>
    </submittedName>
</protein>
<organism evidence="1 2">
    <name type="scientific">Haladaptatus pallidirubidus</name>
    <dbReference type="NCBI Taxonomy" id="1008152"/>
    <lineage>
        <taxon>Archaea</taxon>
        <taxon>Methanobacteriati</taxon>
        <taxon>Methanobacteriota</taxon>
        <taxon>Stenosarchaea group</taxon>
        <taxon>Halobacteria</taxon>
        <taxon>Halobacteriales</taxon>
        <taxon>Haladaptataceae</taxon>
        <taxon>Haladaptatus</taxon>
    </lineage>
</organism>